<dbReference type="GO" id="GO:0006955">
    <property type="term" value="P:immune response"/>
    <property type="evidence" value="ECO:0007669"/>
    <property type="project" value="TreeGrafter"/>
</dbReference>
<protein>
    <recommendedName>
        <fullName evidence="6">Immunoglobulin C1-set domain-containing protein</fullName>
    </recommendedName>
</protein>
<proteinExistence type="inferred from homology"/>
<feature type="signal peptide" evidence="5">
    <location>
        <begin position="1"/>
        <end position="20"/>
    </location>
</feature>
<dbReference type="PANTHER" id="PTHR16675:SF235">
    <property type="entry name" value="SHKT DOMAIN-CONTAINING PROTEIN"/>
    <property type="match status" value="1"/>
</dbReference>
<dbReference type="InterPro" id="IPR011162">
    <property type="entry name" value="MHC_I/II-like_Ag-recog"/>
</dbReference>
<evidence type="ECO:0000256" key="2">
    <source>
        <dbReference type="RuleBase" id="RU004439"/>
    </source>
</evidence>
<keyword evidence="8" id="KW-1185">Reference proteome</keyword>
<comment type="caution">
    <text evidence="7">The sequence shown here is derived from an EMBL/GenBank/DDBJ whole genome shotgun (WGS) entry which is preliminary data.</text>
</comment>
<dbReference type="InterPro" id="IPR037055">
    <property type="entry name" value="MHC_I-like_Ag-recog_sf"/>
</dbReference>
<dbReference type="InterPro" id="IPR001039">
    <property type="entry name" value="MHC_I_a_a1/a2"/>
</dbReference>
<dbReference type="GO" id="GO:0009897">
    <property type="term" value="C:external side of plasma membrane"/>
    <property type="evidence" value="ECO:0007669"/>
    <property type="project" value="TreeGrafter"/>
</dbReference>
<feature type="chain" id="PRO_5043552239" description="Immunoglobulin C1-set domain-containing protein" evidence="5">
    <location>
        <begin position="21"/>
        <end position="359"/>
    </location>
</feature>
<dbReference type="InterPro" id="IPR011161">
    <property type="entry name" value="MHC_I-like_Ag-recog"/>
</dbReference>
<reference evidence="7" key="1">
    <citation type="journal article" date="2022" name="bioRxiv">
        <title>Sequencing and chromosome-scale assembly of the giantPleurodeles waltlgenome.</title>
        <authorList>
            <person name="Brown T."/>
            <person name="Elewa A."/>
            <person name="Iarovenko S."/>
            <person name="Subramanian E."/>
            <person name="Araus A.J."/>
            <person name="Petzold A."/>
            <person name="Susuki M."/>
            <person name="Suzuki K.-i.T."/>
            <person name="Hayashi T."/>
            <person name="Toyoda A."/>
            <person name="Oliveira C."/>
            <person name="Osipova E."/>
            <person name="Leigh N.D."/>
            <person name="Simon A."/>
            <person name="Yun M.H."/>
        </authorList>
    </citation>
    <scope>NUCLEOTIDE SEQUENCE</scope>
    <source>
        <strain evidence="7">20211129_DDA</strain>
        <tissue evidence="7">Liver</tissue>
    </source>
</reference>
<dbReference type="AlphaFoldDB" id="A0AAV7R692"/>
<keyword evidence="4" id="KW-0812">Transmembrane</keyword>
<evidence type="ECO:0000256" key="3">
    <source>
        <dbReference type="SAM" id="MobiDB-lite"/>
    </source>
</evidence>
<keyword evidence="4" id="KW-1133">Transmembrane helix</keyword>
<dbReference type="SUPFAM" id="SSF48726">
    <property type="entry name" value="Immunoglobulin"/>
    <property type="match status" value="1"/>
</dbReference>
<dbReference type="SMART" id="SM00407">
    <property type="entry name" value="IGc1"/>
    <property type="match status" value="1"/>
</dbReference>
<name>A0AAV7R692_PLEWA</name>
<sequence length="359" mass="40559">MTWGPLLLLLGGLCLQQARAGSHSLRYFYSSLSGPLPGVPQFSSVGYVDDIPISGYTSESHRVEPLAPWMERISAEDAHYWEDSTEISRGAEQVYKVNVRIAMERLNQTEGLHMFQRMYGCELRDDGSIGGFDQFAFDGHDFLSFDKDRLTFTAAMDAARITQDRWDSEMIIAQRDKEYLEGECIEYLKKYLKLGEERLRRVAPQAAVTRRKTSDHTFLTGYAYGFYPRDIEVKWVRNGVEIPWESRDILPNPDGTYQVRTTVEVQEGDDEKTYRYEVYHSSLPDTVTVMYEEKSPPMGVIIGGVIGALVGVGMLAAVIWVVYSKKKKSGKSAYTAANRDPRPGVGGSHQHLLKGKNIL</sequence>
<keyword evidence="4" id="KW-0472">Membrane</keyword>
<dbReference type="PANTHER" id="PTHR16675">
    <property type="entry name" value="MHC CLASS I-RELATED"/>
    <property type="match status" value="1"/>
</dbReference>
<evidence type="ECO:0000256" key="4">
    <source>
        <dbReference type="SAM" id="Phobius"/>
    </source>
</evidence>
<dbReference type="EMBL" id="JANPWB010000010">
    <property type="protein sequence ID" value="KAJ1146734.1"/>
    <property type="molecule type" value="Genomic_DNA"/>
</dbReference>
<keyword evidence="5" id="KW-0732">Signal</keyword>
<dbReference type="Pfam" id="PF00129">
    <property type="entry name" value="MHC_I"/>
    <property type="match status" value="1"/>
</dbReference>
<dbReference type="Proteomes" id="UP001066276">
    <property type="component" value="Chromosome 6"/>
</dbReference>
<dbReference type="SUPFAM" id="SSF54452">
    <property type="entry name" value="MHC antigen-recognition domain"/>
    <property type="match status" value="1"/>
</dbReference>
<dbReference type="Pfam" id="PF07654">
    <property type="entry name" value="C1-set"/>
    <property type="match status" value="1"/>
</dbReference>
<dbReference type="Gene3D" id="2.60.40.10">
    <property type="entry name" value="Immunoglobulins"/>
    <property type="match status" value="1"/>
</dbReference>
<organism evidence="7 8">
    <name type="scientific">Pleurodeles waltl</name>
    <name type="common">Iberian ribbed newt</name>
    <dbReference type="NCBI Taxonomy" id="8319"/>
    <lineage>
        <taxon>Eukaryota</taxon>
        <taxon>Metazoa</taxon>
        <taxon>Chordata</taxon>
        <taxon>Craniata</taxon>
        <taxon>Vertebrata</taxon>
        <taxon>Euteleostomi</taxon>
        <taxon>Amphibia</taxon>
        <taxon>Batrachia</taxon>
        <taxon>Caudata</taxon>
        <taxon>Salamandroidea</taxon>
        <taxon>Salamandridae</taxon>
        <taxon>Pleurodelinae</taxon>
        <taxon>Pleurodeles</taxon>
    </lineage>
</organism>
<accession>A0AAV7R692</accession>
<comment type="similarity">
    <text evidence="2">Belongs to the MHC class I family.</text>
</comment>
<dbReference type="Gene3D" id="3.30.500.10">
    <property type="entry name" value="MHC class I-like antigen recognition-like"/>
    <property type="match status" value="1"/>
</dbReference>
<evidence type="ECO:0000313" key="7">
    <source>
        <dbReference type="EMBL" id="KAJ1146734.1"/>
    </source>
</evidence>
<feature type="transmembrane region" description="Helical" evidence="4">
    <location>
        <begin position="298"/>
        <end position="323"/>
    </location>
</feature>
<dbReference type="InterPro" id="IPR013783">
    <property type="entry name" value="Ig-like_fold"/>
</dbReference>
<dbReference type="GO" id="GO:0005615">
    <property type="term" value="C:extracellular space"/>
    <property type="evidence" value="ECO:0007669"/>
    <property type="project" value="TreeGrafter"/>
</dbReference>
<feature type="region of interest" description="Disordered" evidence="3">
    <location>
        <begin position="332"/>
        <end position="359"/>
    </location>
</feature>
<keyword evidence="1" id="KW-0325">Glycoprotein</keyword>
<dbReference type="PRINTS" id="PR01638">
    <property type="entry name" value="MHCCLASSI"/>
</dbReference>
<dbReference type="InterPro" id="IPR003597">
    <property type="entry name" value="Ig_C1-set"/>
</dbReference>
<evidence type="ECO:0000259" key="6">
    <source>
        <dbReference type="SMART" id="SM00407"/>
    </source>
</evidence>
<dbReference type="InterPro" id="IPR050208">
    <property type="entry name" value="MHC_class-I_related"/>
</dbReference>
<gene>
    <name evidence="7" type="ORF">NDU88_012995</name>
</gene>
<evidence type="ECO:0000256" key="5">
    <source>
        <dbReference type="SAM" id="SignalP"/>
    </source>
</evidence>
<dbReference type="FunFam" id="3.30.500.10:FF:000001">
    <property type="entry name" value="H-2 class I histocompatibility antigen, alpha chain"/>
    <property type="match status" value="1"/>
</dbReference>
<dbReference type="InterPro" id="IPR036179">
    <property type="entry name" value="Ig-like_dom_sf"/>
</dbReference>
<feature type="domain" description="Immunoglobulin C1-set" evidence="6">
    <location>
        <begin position="216"/>
        <end position="286"/>
    </location>
</feature>
<evidence type="ECO:0000256" key="1">
    <source>
        <dbReference type="ARBA" id="ARBA00023180"/>
    </source>
</evidence>
<evidence type="ECO:0000313" key="8">
    <source>
        <dbReference type="Proteomes" id="UP001066276"/>
    </source>
</evidence>